<reference evidence="2" key="1">
    <citation type="journal article" date="2020" name="Stud. Mycol.">
        <title>101 Dothideomycetes genomes: a test case for predicting lifestyles and emergence of pathogens.</title>
        <authorList>
            <person name="Haridas S."/>
            <person name="Albert R."/>
            <person name="Binder M."/>
            <person name="Bloem J."/>
            <person name="Labutti K."/>
            <person name="Salamov A."/>
            <person name="Andreopoulos B."/>
            <person name="Baker S."/>
            <person name="Barry K."/>
            <person name="Bills G."/>
            <person name="Bluhm B."/>
            <person name="Cannon C."/>
            <person name="Castanera R."/>
            <person name="Culley D."/>
            <person name="Daum C."/>
            <person name="Ezra D."/>
            <person name="Gonzalez J."/>
            <person name="Henrissat B."/>
            <person name="Kuo A."/>
            <person name="Liang C."/>
            <person name="Lipzen A."/>
            <person name="Lutzoni F."/>
            <person name="Magnuson J."/>
            <person name="Mondo S."/>
            <person name="Nolan M."/>
            <person name="Ohm R."/>
            <person name="Pangilinan J."/>
            <person name="Park H.-J."/>
            <person name="Ramirez L."/>
            <person name="Alfaro M."/>
            <person name="Sun H."/>
            <person name="Tritt A."/>
            <person name="Yoshinaga Y."/>
            <person name="Zwiers L.-H."/>
            <person name="Turgeon B."/>
            <person name="Goodwin S."/>
            <person name="Spatafora J."/>
            <person name="Crous P."/>
            <person name="Grigoriev I."/>
        </authorList>
    </citation>
    <scope>NUCLEOTIDE SEQUENCE</scope>
    <source>
        <strain evidence="2">CBS 123094</strain>
    </source>
</reference>
<protein>
    <submittedName>
        <fullName evidence="2">Uncharacterized protein</fullName>
    </submittedName>
</protein>
<sequence length="771" mass="88402">MLILLRPLALSRCPPHTCTRALTTRPKTLPSFVSVWTPSLFSRIQPRKLLRKPNTPPTSPKIVAERKAERRLLRDARTILVEASTRDGDAQWRIKKLNECLQKAQRQGCDPQLRVAIWRHYIFCRDFSPSIPQDAWDILWNTQAIMSPKNPRRNIHLVQLHDDMRLAGFTTTLKQRTTYLWSVFKTGRQEQALEEWEADYGQSSPHEQRMDHKPEHLELGARMYADFGDADRAREIMNELLDLYPGRANYFLKNVFRAHTRLDSVQHHVFAYEMYRVAKSTQGKTWRLPDFDKFLVGFLEARHLPYAISVFKDMVISKQLACETTEHHINETLTRLNHIYRLGTDIKDSTVIVLAALSVLPPTYHSHVYGDWMKSATVYHAPEAAARILDLMFDRGSKPETFHFNLLLKTLFRTKRKPHEVKAEDLAWRMVDVLRKASPRTNAAASSTAEAIIQRATLPRGVKPLMDSDRTIPPANITTFALLMRLHAQRSQWEHVDYLARQLRDLEIKPNTSVMNILMDNKTRQGKYNEAWEIYKSLTDVPEDAVGVFPDGATMRCLWMTLRLSLGDHGAQETSTLPTPRALLAETVNWYALVKSRSDSERFRIGLAAASQSAITALIMHCFSYTKDLAGSLVAVHVLKKHFGIHTSGEALLIIQKHAAWTDLRGATTHMRSHFARGGSYTRNIEQMGMVYNLLMERRFARLGIDGDRFAYMGKKEVEKLELNLLSEFVRVILTRLYNDAGVVERLVDEAKMEIGVPELQTGDLTAFDVV</sequence>
<proteinExistence type="predicted"/>
<dbReference type="PANTHER" id="PTHR47942">
    <property type="entry name" value="TETRATRICOPEPTIDE REPEAT (TPR)-LIKE SUPERFAMILY PROTEIN-RELATED"/>
    <property type="match status" value="1"/>
</dbReference>
<dbReference type="InterPro" id="IPR011990">
    <property type="entry name" value="TPR-like_helical_dom_sf"/>
</dbReference>
<dbReference type="Gene3D" id="1.25.40.10">
    <property type="entry name" value="Tetratricopeptide repeat domain"/>
    <property type="match status" value="1"/>
</dbReference>
<evidence type="ECO:0000256" key="1">
    <source>
        <dbReference type="ARBA" id="ARBA00022737"/>
    </source>
</evidence>
<evidence type="ECO:0000313" key="2">
    <source>
        <dbReference type="EMBL" id="KAF1996715.1"/>
    </source>
</evidence>
<dbReference type="OrthoDB" id="185373at2759"/>
<dbReference type="EMBL" id="ML977622">
    <property type="protein sequence ID" value="KAF1996715.1"/>
    <property type="molecule type" value="Genomic_DNA"/>
</dbReference>
<dbReference type="AlphaFoldDB" id="A0A6A5WC59"/>
<keyword evidence="3" id="KW-1185">Reference proteome</keyword>
<organism evidence="2 3">
    <name type="scientific">Amniculicola lignicola CBS 123094</name>
    <dbReference type="NCBI Taxonomy" id="1392246"/>
    <lineage>
        <taxon>Eukaryota</taxon>
        <taxon>Fungi</taxon>
        <taxon>Dikarya</taxon>
        <taxon>Ascomycota</taxon>
        <taxon>Pezizomycotina</taxon>
        <taxon>Dothideomycetes</taxon>
        <taxon>Pleosporomycetidae</taxon>
        <taxon>Pleosporales</taxon>
        <taxon>Amniculicolaceae</taxon>
        <taxon>Amniculicola</taxon>
    </lineage>
</organism>
<dbReference type="InterPro" id="IPR051222">
    <property type="entry name" value="PPR/CCM1_RNA-binding"/>
</dbReference>
<dbReference type="Proteomes" id="UP000799779">
    <property type="component" value="Unassembled WGS sequence"/>
</dbReference>
<evidence type="ECO:0000313" key="3">
    <source>
        <dbReference type="Proteomes" id="UP000799779"/>
    </source>
</evidence>
<name>A0A6A5WC59_9PLEO</name>
<dbReference type="SUPFAM" id="SSF48452">
    <property type="entry name" value="TPR-like"/>
    <property type="match status" value="1"/>
</dbReference>
<accession>A0A6A5WC59</accession>
<gene>
    <name evidence="2" type="ORF">P154DRAFT_525408</name>
</gene>
<keyword evidence="1" id="KW-0677">Repeat</keyword>
<dbReference type="PANTHER" id="PTHR47942:SF63">
    <property type="entry name" value="PENTATRICOPEPTIDE REPEAT-CONTAINING PROTEIN"/>
    <property type="match status" value="1"/>
</dbReference>